<dbReference type="AlphaFoldDB" id="A0A2P5E8C4"/>
<accession>A0A2P5E8C4</accession>
<dbReference type="EMBL" id="JXTC01000208">
    <property type="protein sequence ID" value="PON81795.1"/>
    <property type="molecule type" value="Genomic_DNA"/>
</dbReference>
<gene>
    <name evidence="1" type="ORF">TorRG33x02_224060</name>
</gene>
<dbReference type="InParanoid" id="A0A2P5E8C4"/>
<protein>
    <submittedName>
        <fullName evidence="1">Uncharacterized protein</fullName>
    </submittedName>
</protein>
<evidence type="ECO:0000313" key="2">
    <source>
        <dbReference type="Proteomes" id="UP000237000"/>
    </source>
</evidence>
<sequence>MPLEAGTKSRKQGKWAEEQNFGSRVANELCTASLENMDESIAVRGEALESRNDSFAKLFRISLLQ</sequence>
<dbReference type="Proteomes" id="UP000237000">
    <property type="component" value="Unassembled WGS sequence"/>
</dbReference>
<comment type="caution">
    <text evidence="1">The sequence shown here is derived from an EMBL/GenBank/DDBJ whole genome shotgun (WGS) entry which is preliminary data.</text>
</comment>
<reference evidence="2" key="1">
    <citation type="submission" date="2016-06" db="EMBL/GenBank/DDBJ databases">
        <title>Parallel loss of symbiosis genes in relatives of nitrogen-fixing non-legume Parasponia.</title>
        <authorList>
            <person name="Van Velzen R."/>
            <person name="Holmer R."/>
            <person name="Bu F."/>
            <person name="Rutten L."/>
            <person name="Van Zeijl A."/>
            <person name="Liu W."/>
            <person name="Santuari L."/>
            <person name="Cao Q."/>
            <person name="Sharma T."/>
            <person name="Shen D."/>
            <person name="Roswanjaya Y."/>
            <person name="Wardhani T."/>
            <person name="Kalhor M.S."/>
            <person name="Jansen J."/>
            <person name="Van den Hoogen J."/>
            <person name="Gungor B."/>
            <person name="Hartog M."/>
            <person name="Hontelez J."/>
            <person name="Verver J."/>
            <person name="Yang W.-C."/>
            <person name="Schijlen E."/>
            <person name="Repin R."/>
            <person name="Schilthuizen M."/>
            <person name="Schranz E."/>
            <person name="Heidstra R."/>
            <person name="Miyata K."/>
            <person name="Fedorova E."/>
            <person name="Kohlen W."/>
            <person name="Bisseling T."/>
            <person name="Smit S."/>
            <person name="Geurts R."/>
        </authorList>
    </citation>
    <scope>NUCLEOTIDE SEQUENCE [LARGE SCALE GENOMIC DNA]</scope>
    <source>
        <strain evidence="2">cv. RG33-2</strain>
    </source>
</reference>
<organism evidence="1 2">
    <name type="scientific">Trema orientale</name>
    <name type="common">Charcoal tree</name>
    <name type="synonym">Celtis orientalis</name>
    <dbReference type="NCBI Taxonomy" id="63057"/>
    <lineage>
        <taxon>Eukaryota</taxon>
        <taxon>Viridiplantae</taxon>
        <taxon>Streptophyta</taxon>
        <taxon>Embryophyta</taxon>
        <taxon>Tracheophyta</taxon>
        <taxon>Spermatophyta</taxon>
        <taxon>Magnoliopsida</taxon>
        <taxon>eudicotyledons</taxon>
        <taxon>Gunneridae</taxon>
        <taxon>Pentapetalae</taxon>
        <taxon>rosids</taxon>
        <taxon>fabids</taxon>
        <taxon>Rosales</taxon>
        <taxon>Cannabaceae</taxon>
        <taxon>Trema</taxon>
    </lineage>
</organism>
<evidence type="ECO:0000313" key="1">
    <source>
        <dbReference type="EMBL" id="PON81795.1"/>
    </source>
</evidence>
<proteinExistence type="predicted"/>
<dbReference type="OrthoDB" id="10373504at2759"/>
<name>A0A2P5E8C4_TREOI</name>
<keyword evidence="2" id="KW-1185">Reference proteome</keyword>